<dbReference type="AlphaFoldDB" id="A0A8R7PTK0"/>
<evidence type="ECO:0000259" key="1">
    <source>
        <dbReference type="Pfam" id="PF12776"/>
    </source>
</evidence>
<reference evidence="2" key="3">
    <citation type="submission" date="2022-06" db="UniProtKB">
        <authorList>
            <consortium name="EnsemblPlants"/>
        </authorList>
    </citation>
    <scope>IDENTIFICATION</scope>
</reference>
<keyword evidence="3" id="KW-1185">Reference proteome</keyword>
<name>A0A8R7PTK0_TRIUA</name>
<protein>
    <recommendedName>
        <fullName evidence="1">Myb/SANT-like domain-containing protein</fullName>
    </recommendedName>
</protein>
<reference evidence="2" key="2">
    <citation type="submission" date="2018-03" db="EMBL/GenBank/DDBJ databases">
        <title>The Triticum urartu genome reveals the dynamic nature of wheat genome evolution.</title>
        <authorList>
            <person name="Ling H."/>
            <person name="Ma B."/>
            <person name="Shi X."/>
            <person name="Liu H."/>
            <person name="Dong L."/>
            <person name="Sun H."/>
            <person name="Cao Y."/>
            <person name="Gao Q."/>
            <person name="Zheng S."/>
            <person name="Li Y."/>
            <person name="Yu Y."/>
            <person name="Du H."/>
            <person name="Qi M."/>
            <person name="Li Y."/>
            <person name="Yu H."/>
            <person name="Cui Y."/>
            <person name="Wang N."/>
            <person name="Chen C."/>
            <person name="Wu H."/>
            <person name="Zhao Y."/>
            <person name="Zhang J."/>
            <person name="Li Y."/>
            <person name="Zhou W."/>
            <person name="Zhang B."/>
            <person name="Hu W."/>
            <person name="Eijk M."/>
            <person name="Tang J."/>
            <person name="Witsenboer H."/>
            <person name="Zhao S."/>
            <person name="Li Z."/>
            <person name="Zhang A."/>
            <person name="Wang D."/>
            <person name="Liang C."/>
        </authorList>
    </citation>
    <scope>NUCLEOTIDE SEQUENCE [LARGE SCALE GENOMIC DNA]</scope>
    <source>
        <strain evidence="2">cv. G1812</strain>
    </source>
</reference>
<dbReference type="Gramene" id="TuG1812G0300002838.01.T01">
    <property type="protein sequence ID" value="TuG1812G0300002838.01.T01"/>
    <property type="gene ID" value="TuG1812G0300002838.01"/>
</dbReference>
<dbReference type="PANTHER" id="PTHR47851:SF5">
    <property type="entry name" value="MYB_SANT-LIKE DOMAIN-CONTAINING PROTEIN"/>
    <property type="match status" value="1"/>
</dbReference>
<reference evidence="3" key="1">
    <citation type="journal article" date="2013" name="Nature">
        <title>Draft genome of the wheat A-genome progenitor Triticum urartu.</title>
        <authorList>
            <person name="Ling H.Q."/>
            <person name="Zhao S."/>
            <person name="Liu D."/>
            <person name="Wang J."/>
            <person name="Sun H."/>
            <person name="Zhang C."/>
            <person name="Fan H."/>
            <person name="Li D."/>
            <person name="Dong L."/>
            <person name="Tao Y."/>
            <person name="Gao C."/>
            <person name="Wu H."/>
            <person name="Li Y."/>
            <person name="Cui Y."/>
            <person name="Guo X."/>
            <person name="Zheng S."/>
            <person name="Wang B."/>
            <person name="Yu K."/>
            <person name="Liang Q."/>
            <person name="Yang W."/>
            <person name="Lou X."/>
            <person name="Chen J."/>
            <person name="Feng M."/>
            <person name="Jian J."/>
            <person name="Zhang X."/>
            <person name="Luo G."/>
            <person name="Jiang Y."/>
            <person name="Liu J."/>
            <person name="Wang Z."/>
            <person name="Sha Y."/>
            <person name="Zhang B."/>
            <person name="Wu H."/>
            <person name="Tang D."/>
            <person name="Shen Q."/>
            <person name="Xue P."/>
            <person name="Zou S."/>
            <person name="Wang X."/>
            <person name="Liu X."/>
            <person name="Wang F."/>
            <person name="Yang Y."/>
            <person name="An X."/>
            <person name="Dong Z."/>
            <person name="Zhang K."/>
            <person name="Zhang X."/>
            <person name="Luo M.C."/>
            <person name="Dvorak J."/>
            <person name="Tong Y."/>
            <person name="Wang J."/>
            <person name="Yang H."/>
            <person name="Li Z."/>
            <person name="Wang D."/>
            <person name="Zhang A."/>
            <person name="Wang J."/>
        </authorList>
    </citation>
    <scope>NUCLEOTIDE SEQUENCE</scope>
    <source>
        <strain evidence="3">cv. G1812</strain>
    </source>
</reference>
<organism evidence="2 3">
    <name type="scientific">Triticum urartu</name>
    <name type="common">Red wild einkorn</name>
    <name type="synonym">Crithodium urartu</name>
    <dbReference type="NCBI Taxonomy" id="4572"/>
    <lineage>
        <taxon>Eukaryota</taxon>
        <taxon>Viridiplantae</taxon>
        <taxon>Streptophyta</taxon>
        <taxon>Embryophyta</taxon>
        <taxon>Tracheophyta</taxon>
        <taxon>Spermatophyta</taxon>
        <taxon>Magnoliopsida</taxon>
        <taxon>Liliopsida</taxon>
        <taxon>Poales</taxon>
        <taxon>Poaceae</taxon>
        <taxon>BOP clade</taxon>
        <taxon>Pooideae</taxon>
        <taxon>Triticodae</taxon>
        <taxon>Triticeae</taxon>
        <taxon>Triticinae</taxon>
        <taxon>Triticum</taxon>
    </lineage>
</organism>
<evidence type="ECO:0000313" key="2">
    <source>
        <dbReference type="EnsemblPlants" id="TuG1812G0300002838.01.T01"/>
    </source>
</evidence>
<dbReference type="Pfam" id="PF12776">
    <property type="entry name" value="Myb_DNA-bind_3"/>
    <property type="match status" value="1"/>
</dbReference>
<proteinExistence type="predicted"/>
<dbReference type="Proteomes" id="UP000015106">
    <property type="component" value="Chromosome 3"/>
</dbReference>
<feature type="domain" description="Myb/SANT-like" evidence="1">
    <location>
        <begin position="5"/>
        <end position="99"/>
    </location>
</feature>
<dbReference type="PANTHER" id="PTHR47851">
    <property type="entry name" value="OS06G0588700 PROTEIN-RELATED"/>
    <property type="match status" value="1"/>
</dbReference>
<accession>A0A8R7PTK0</accession>
<evidence type="ECO:0000313" key="3">
    <source>
        <dbReference type="Proteomes" id="UP000015106"/>
    </source>
</evidence>
<dbReference type="EnsemblPlants" id="TuG1812G0300002838.01.T01">
    <property type="protein sequence ID" value="TuG1812G0300002838.01.T01"/>
    <property type="gene ID" value="TuG1812G0300002838.01"/>
</dbReference>
<sequence length="294" mass="33851">MKAQWDNVGLRTFIDICVEEVNANNRGKEGTLSPLGYENVVRKFFERTRREYTKKQFKNKWDVLKKEYVVWKTLTQKASGIGFDPVTMTIAASDEWWANEIQRNELAAKFRFAPLEDEVKLSAIFDDISVTNEYARAAPPSSQVDASQIHIDDDDVAGSGCEIDATFVTPNKAKGRKKRSCPYSPSPAIVQKIAKDSDDRMQFKRIADLWEKRETSRNSATSEMKEDPVRDEIKEMKDMVVNDGGKPGSEVYFHALELFTKKEHRDVFSALKEEDSTVRLEWINRAWETFMKKN</sequence>
<dbReference type="InterPro" id="IPR024752">
    <property type="entry name" value="Myb/SANT-like_dom"/>
</dbReference>